<keyword evidence="2" id="KW-1185">Reference proteome</keyword>
<reference evidence="1 2" key="2">
    <citation type="journal article" date="2013" name="Plant Physiol.">
        <title>A Nostoc punctiforme Sugar Transporter Necessary to Establish a Cyanobacterium-Plant Symbiosis.</title>
        <authorList>
            <person name="Ekman M."/>
            <person name="Picossi S."/>
            <person name="Campbell E.L."/>
            <person name="Meeks J.C."/>
            <person name="Flores E."/>
        </authorList>
    </citation>
    <scope>NUCLEOTIDE SEQUENCE [LARGE SCALE GENOMIC DNA]</scope>
    <source>
        <strain evidence="2">ATCC 29133 / PCC 73102</strain>
    </source>
</reference>
<evidence type="ECO:0000313" key="2">
    <source>
        <dbReference type="Proteomes" id="UP000001191"/>
    </source>
</evidence>
<gene>
    <name evidence="1" type="ordered locus">Npun_R3313</name>
</gene>
<organism evidence="1 2">
    <name type="scientific">Nostoc punctiforme (strain ATCC 29133 / PCC 73102)</name>
    <dbReference type="NCBI Taxonomy" id="63737"/>
    <lineage>
        <taxon>Bacteria</taxon>
        <taxon>Bacillati</taxon>
        <taxon>Cyanobacteriota</taxon>
        <taxon>Cyanophyceae</taxon>
        <taxon>Nostocales</taxon>
        <taxon>Nostocaceae</taxon>
        <taxon>Nostoc</taxon>
    </lineage>
</organism>
<dbReference type="EMBL" id="CP001037">
    <property type="protein sequence ID" value="ACC81751.1"/>
    <property type="molecule type" value="Genomic_DNA"/>
</dbReference>
<protein>
    <recommendedName>
        <fullName evidence="3">Nif11 domain-containing protein</fullName>
    </recommendedName>
</protein>
<accession>B2IZY0</accession>
<reference evidence="2" key="1">
    <citation type="submission" date="2008-04" db="EMBL/GenBank/DDBJ databases">
        <title>Complete sequence of chromosome of Nostoc punctiforme ATCC 29133.</title>
        <authorList>
            <consortium name="US DOE Joint Genome Institute"/>
            <person name="Copeland A."/>
            <person name="Lucas S."/>
            <person name="Lapidus A."/>
            <person name="Glavina del Rio T."/>
            <person name="Dalin E."/>
            <person name="Tice H."/>
            <person name="Pitluck S."/>
            <person name="Chain P."/>
            <person name="Malfatti S."/>
            <person name="Shin M."/>
            <person name="Vergez L."/>
            <person name="Schmutz J."/>
            <person name="Larimer F."/>
            <person name="Land M."/>
            <person name="Hauser L."/>
            <person name="Kyrpides N."/>
            <person name="Kim E."/>
            <person name="Meeks J.C."/>
            <person name="Elhai J."/>
            <person name="Campbell E.L."/>
            <person name="Thiel T."/>
            <person name="Longmire J."/>
            <person name="Potts M."/>
            <person name="Atlas R."/>
        </authorList>
    </citation>
    <scope>NUCLEOTIDE SEQUENCE [LARGE SCALE GENOMIC DNA]</scope>
    <source>
        <strain evidence="2">ATCC 29133 / PCC 73102</strain>
    </source>
</reference>
<dbReference type="HOGENOM" id="CLU_2424006_0_0_3"/>
<dbReference type="AlphaFoldDB" id="B2IZY0"/>
<sequence length="93" mass="10137">MLSQIKELLSNAQLQQKIEEATNLAESIKLIMAAGAEKGYNFTTEAISQILTDLNSVESYELSEEELLSVSGAMMSANHTNKDIDWHCTAGCA</sequence>
<name>B2IZY0_NOSP7</name>
<evidence type="ECO:0000313" key="1">
    <source>
        <dbReference type="EMBL" id="ACC81751.1"/>
    </source>
</evidence>
<evidence type="ECO:0008006" key="3">
    <source>
        <dbReference type="Google" id="ProtNLM"/>
    </source>
</evidence>
<proteinExistence type="predicted"/>
<dbReference type="OrthoDB" id="490978at2"/>
<dbReference type="Proteomes" id="UP000001191">
    <property type="component" value="Chromosome"/>
</dbReference>
<dbReference type="EnsemblBacteria" id="ACC81751">
    <property type="protein sequence ID" value="ACC81751"/>
    <property type="gene ID" value="Npun_R3313"/>
</dbReference>
<dbReference type="KEGG" id="npu:Npun_R3313"/>
<dbReference type="eggNOG" id="ENOG5033GY2">
    <property type="taxonomic scope" value="Bacteria"/>
</dbReference>
<dbReference type="PhylomeDB" id="B2IZY0"/>
<dbReference type="RefSeq" id="WP_012409729.1">
    <property type="nucleotide sequence ID" value="NC_010628.1"/>
</dbReference>